<feature type="signal peptide" evidence="1">
    <location>
        <begin position="1"/>
        <end position="23"/>
    </location>
</feature>
<dbReference type="PROSITE" id="PS51257">
    <property type="entry name" value="PROKAR_LIPOPROTEIN"/>
    <property type="match status" value="1"/>
</dbReference>
<dbReference type="InterPro" id="IPR008969">
    <property type="entry name" value="CarboxyPept-like_regulatory"/>
</dbReference>
<feature type="chain" id="PRO_5007566656" description="Carboxypeptidase regulatory-like domain-containing protein" evidence="1">
    <location>
        <begin position="24"/>
        <end position="490"/>
    </location>
</feature>
<gene>
    <name evidence="2" type="ORF">BE04_17950</name>
</gene>
<dbReference type="SUPFAM" id="SSF49464">
    <property type="entry name" value="Carboxypeptidase regulatory domain-like"/>
    <property type="match status" value="1"/>
</dbReference>
<evidence type="ECO:0008006" key="4">
    <source>
        <dbReference type="Google" id="ProtNLM"/>
    </source>
</evidence>
<proteinExistence type="predicted"/>
<evidence type="ECO:0000313" key="3">
    <source>
        <dbReference type="Proteomes" id="UP000075604"/>
    </source>
</evidence>
<dbReference type="Proteomes" id="UP000075604">
    <property type="component" value="Unassembled WGS sequence"/>
</dbReference>
<evidence type="ECO:0000313" key="2">
    <source>
        <dbReference type="EMBL" id="KYF64018.1"/>
    </source>
</evidence>
<name>A0A150Q8R3_SORCE</name>
<keyword evidence="1" id="KW-0732">Signal</keyword>
<evidence type="ECO:0000256" key="1">
    <source>
        <dbReference type="SAM" id="SignalP"/>
    </source>
</evidence>
<organism evidence="2 3">
    <name type="scientific">Sorangium cellulosum</name>
    <name type="common">Polyangium cellulosum</name>
    <dbReference type="NCBI Taxonomy" id="56"/>
    <lineage>
        <taxon>Bacteria</taxon>
        <taxon>Pseudomonadati</taxon>
        <taxon>Myxococcota</taxon>
        <taxon>Polyangia</taxon>
        <taxon>Polyangiales</taxon>
        <taxon>Polyangiaceae</taxon>
        <taxon>Sorangium</taxon>
    </lineage>
</organism>
<reference evidence="2 3" key="1">
    <citation type="submission" date="2014-02" db="EMBL/GenBank/DDBJ databases">
        <title>The small core and large imbalanced accessory genome model reveals a collaborative survival strategy of Sorangium cellulosum strains in nature.</title>
        <authorList>
            <person name="Han K."/>
            <person name="Peng R."/>
            <person name="Blom J."/>
            <person name="Li Y.-Z."/>
        </authorList>
    </citation>
    <scope>NUCLEOTIDE SEQUENCE [LARGE SCALE GENOMIC DNA]</scope>
    <source>
        <strain evidence="2 3">So0157-18</strain>
    </source>
</reference>
<dbReference type="EMBL" id="JELX01000556">
    <property type="protein sequence ID" value="KYF64018.1"/>
    <property type="molecule type" value="Genomic_DNA"/>
</dbReference>
<sequence length="490" mass="51129">MLTWSGRAGVLMAAIAVAPGVVSGCSCGDTGGTAPPASGGAGPGGAGGDGGGIGTGFGGFPANVGGGGLGLGGNGACEGLECQQVHCEGGAKTTVSGTVYDPSGKLPLYNVIVYVPNEPLDPLTDGATCDQCSATLSGSPIVTALTDTKGSFVLEDVPVGEDIPLVVQVGKWRREIRLPAVEKCKDTATEAGTIRLPRNKAEGHIPKIALTTGGADPLECLLHKLGIDESEFTPETGTGRVHLFAGRGDAGHPVTTRYADGLNQGVEFTSATSLWGTVDTLRQYDMVILACEGDPYAADKPETARQALFDYTSLGGRVFASHWHNYWLKRGPAPFPDTAVWDNINEDPVSPLTALVDTTLPKGQALADWLVNVGASTEHGEIVINGAQHTVNDVTEGISTRWIYYNEPEPAGVQYFTFNTPIGVDEDQQCGRLVFTDIHVSAGDVTGPPFPEGCSTDELTPQEKALLFMLFDLSSCIVPDDEVPQVPIPH</sequence>
<dbReference type="AlphaFoldDB" id="A0A150Q8R3"/>
<accession>A0A150Q8R3</accession>
<protein>
    <recommendedName>
        <fullName evidence="4">Carboxypeptidase regulatory-like domain-containing protein</fullName>
    </recommendedName>
</protein>
<comment type="caution">
    <text evidence="2">The sequence shown here is derived from an EMBL/GenBank/DDBJ whole genome shotgun (WGS) entry which is preliminary data.</text>
</comment>